<evidence type="ECO:0000313" key="5">
    <source>
        <dbReference type="EMBL" id="MYM18993.1"/>
    </source>
</evidence>
<dbReference type="AlphaFoldDB" id="A0A6N9H526"/>
<dbReference type="EMBL" id="WWEQ01000008">
    <property type="protein sequence ID" value="MYM18993.1"/>
    <property type="molecule type" value="Genomic_DNA"/>
</dbReference>
<dbReference type="SUPFAM" id="SSF46785">
    <property type="entry name" value="Winged helix' DNA-binding domain"/>
    <property type="match status" value="1"/>
</dbReference>
<dbReference type="SUPFAM" id="SSF48008">
    <property type="entry name" value="GntR ligand-binding domain-like"/>
    <property type="match status" value="1"/>
</dbReference>
<evidence type="ECO:0000256" key="2">
    <source>
        <dbReference type="ARBA" id="ARBA00023125"/>
    </source>
</evidence>
<dbReference type="SMART" id="SM00345">
    <property type="entry name" value="HTH_GNTR"/>
    <property type="match status" value="1"/>
</dbReference>
<organism evidence="5 6">
    <name type="scientific">Brevibacterium rongguiense</name>
    <dbReference type="NCBI Taxonomy" id="2695267"/>
    <lineage>
        <taxon>Bacteria</taxon>
        <taxon>Bacillati</taxon>
        <taxon>Actinomycetota</taxon>
        <taxon>Actinomycetes</taxon>
        <taxon>Micrococcales</taxon>
        <taxon>Brevibacteriaceae</taxon>
        <taxon>Brevibacterium</taxon>
    </lineage>
</organism>
<dbReference type="CDD" id="cd07377">
    <property type="entry name" value="WHTH_GntR"/>
    <property type="match status" value="1"/>
</dbReference>
<dbReference type="InterPro" id="IPR011711">
    <property type="entry name" value="GntR_C"/>
</dbReference>
<dbReference type="SMART" id="SM00895">
    <property type="entry name" value="FCD"/>
    <property type="match status" value="1"/>
</dbReference>
<keyword evidence="3" id="KW-0804">Transcription</keyword>
<sequence length="249" mass="25750">MGIGGGEDVDDGLNGLGEIVATQSTPQQIADHILSAIAVGALPEGTALPPERELAAALGVSRSSVRAALDRLQRGGFVDRRRGRGGGTFIAPVSPAGLRGVADRLESFRHGQRGALEARALVQNGIARLAAQRRTDEELALVRRLAADYAAQHEAGPARAADARFHAALARAAHNEELAAIAGDLDLRINTGFRHDPFSAELARRAALDHAGIVEAVAAGDAERAGSLCEEHFRTTTMLTAPGGSGAAG</sequence>
<evidence type="ECO:0000256" key="3">
    <source>
        <dbReference type="ARBA" id="ARBA00023163"/>
    </source>
</evidence>
<dbReference type="Pfam" id="PF00392">
    <property type="entry name" value="GntR"/>
    <property type="match status" value="1"/>
</dbReference>
<feature type="domain" description="HTH gntR-type" evidence="4">
    <location>
        <begin position="23"/>
        <end position="93"/>
    </location>
</feature>
<comment type="caution">
    <text evidence="5">The sequence shown here is derived from an EMBL/GenBank/DDBJ whole genome shotgun (WGS) entry which is preliminary data.</text>
</comment>
<protein>
    <submittedName>
        <fullName evidence="5">GntR family transcriptional regulator</fullName>
    </submittedName>
</protein>
<dbReference type="Gene3D" id="1.20.120.530">
    <property type="entry name" value="GntR ligand-binding domain-like"/>
    <property type="match status" value="1"/>
</dbReference>
<dbReference type="Proteomes" id="UP000469215">
    <property type="component" value="Unassembled WGS sequence"/>
</dbReference>
<dbReference type="PRINTS" id="PR00035">
    <property type="entry name" value="HTHGNTR"/>
</dbReference>
<dbReference type="InterPro" id="IPR036388">
    <property type="entry name" value="WH-like_DNA-bd_sf"/>
</dbReference>
<dbReference type="PANTHER" id="PTHR43537">
    <property type="entry name" value="TRANSCRIPTIONAL REGULATOR, GNTR FAMILY"/>
    <property type="match status" value="1"/>
</dbReference>
<dbReference type="Gene3D" id="1.10.10.10">
    <property type="entry name" value="Winged helix-like DNA-binding domain superfamily/Winged helix DNA-binding domain"/>
    <property type="match status" value="1"/>
</dbReference>
<evidence type="ECO:0000313" key="6">
    <source>
        <dbReference type="Proteomes" id="UP000469215"/>
    </source>
</evidence>
<dbReference type="InterPro" id="IPR036390">
    <property type="entry name" value="WH_DNA-bd_sf"/>
</dbReference>
<dbReference type="GO" id="GO:0003700">
    <property type="term" value="F:DNA-binding transcription factor activity"/>
    <property type="evidence" value="ECO:0007669"/>
    <property type="project" value="InterPro"/>
</dbReference>
<reference evidence="5 6" key="1">
    <citation type="submission" date="2020-01" db="EMBL/GenBank/DDBJ databases">
        <authorList>
            <person name="Deng T."/>
        </authorList>
    </citation>
    <scope>NUCLEOTIDE SEQUENCE [LARGE SCALE GENOMIC DNA]</scope>
    <source>
        <strain evidence="5 6">5221</strain>
    </source>
</reference>
<dbReference type="Pfam" id="PF07729">
    <property type="entry name" value="FCD"/>
    <property type="match status" value="1"/>
</dbReference>
<dbReference type="InterPro" id="IPR000524">
    <property type="entry name" value="Tscrpt_reg_HTH_GntR"/>
</dbReference>
<proteinExistence type="predicted"/>
<keyword evidence="2" id="KW-0238">DNA-binding</keyword>
<name>A0A6N9H526_9MICO</name>
<gene>
    <name evidence="5" type="ORF">GSY69_03105</name>
</gene>
<dbReference type="InterPro" id="IPR008920">
    <property type="entry name" value="TF_FadR/GntR_C"/>
</dbReference>
<dbReference type="PROSITE" id="PS50949">
    <property type="entry name" value="HTH_GNTR"/>
    <property type="match status" value="1"/>
</dbReference>
<dbReference type="GO" id="GO:0003677">
    <property type="term" value="F:DNA binding"/>
    <property type="evidence" value="ECO:0007669"/>
    <property type="project" value="UniProtKB-KW"/>
</dbReference>
<dbReference type="PANTHER" id="PTHR43537:SF24">
    <property type="entry name" value="GLUCONATE OPERON TRANSCRIPTIONAL REPRESSOR"/>
    <property type="match status" value="1"/>
</dbReference>
<evidence type="ECO:0000259" key="4">
    <source>
        <dbReference type="PROSITE" id="PS50949"/>
    </source>
</evidence>
<evidence type="ECO:0000256" key="1">
    <source>
        <dbReference type="ARBA" id="ARBA00023015"/>
    </source>
</evidence>
<accession>A0A6N9H526</accession>
<keyword evidence="6" id="KW-1185">Reference proteome</keyword>
<keyword evidence="1" id="KW-0805">Transcription regulation</keyword>